<dbReference type="CDD" id="cd08267">
    <property type="entry name" value="MDR1"/>
    <property type="match status" value="1"/>
</dbReference>
<dbReference type="InterPro" id="IPR013154">
    <property type="entry name" value="ADH-like_N"/>
</dbReference>
<dbReference type="InterPro" id="IPR020843">
    <property type="entry name" value="ER"/>
</dbReference>
<dbReference type="AlphaFoldDB" id="A0AAV9PB17"/>
<dbReference type="SMART" id="SM00829">
    <property type="entry name" value="PKS_ER"/>
    <property type="match status" value="1"/>
</dbReference>
<dbReference type="GO" id="GO:0005739">
    <property type="term" value="C:mitochondrion"/>
    <property type="evidence" value="ECO:0007669"/>
    <property type="project" value="TreeGrafter"/>
</dbReference>
<proteinExistence type="predicted"/>
<evidence type="ECO:0000313" key="3">
    <source>
        <dbReference type="Proteomes" id="UP001337655"/>
    </source>
</evidence>
<dbReference type="EMBL" id="JAVRRT010000007">
    <property type="protein sequence ID" value="KAK5170263.1"/>
    <property type="molecule type" value="Genomic_DNA"/>
</dbReference>
<organism evidence="2 3">
    <name type="scientific">Saxophila tyrrhenica</name>
    <dbReference type="NCBI Taxonomy" id="1690608"/>
    <lineage>
        <taxon>Eukaryota</taxon>
        <taxon>Fungi</taxon>
        <taxon>Dikarya</taxon>
        <taxon>Ascomycota</taxon>
        <taxon>Pezizomycotina</taxon>
        <taxon>Dothideomycetes</taxon>
        <taxon>Dothideomycetidae</taxon>
        <taxon>Mycosphaerellales</taxon>
        <taxon>Extremaceae</taxon>
        <taxon>Saxophila</taxon>
    </lineage>
</organism>
<name>A0AAV9PB17_9PEZI</name>
<dbReference type="RefSeq" id="XP_064659461.1">
    <property type="nucleotide sequence ID" value="XM_064802100.1"/>
</dbReference>
<dbReference type="GeneID" id="89926193"/>
<dbReference type="InterPro" id="IPR011032">
    <property type="entry name" value="GroES-like_sf"/>
</dbReference>
<dbReference type="Gene3D" id="3.90.180.10">
    <property type="entry name" value="Medium-chain alcohol dehydrogenases, catalytic domain"/>
    <property type="match status" value="1"/>
</dbReference>
<reference evidence="2 3" key="1">
    <citation type="submission" date="2023-08" db="EMBL/GenBank/DDBJ databases">
        <title>Black Yeasts Isolated from many extreme environments.</title>
        <authorList>
            <person name="Coleine C."/>
            <person name="Stajich J.E."/>
            <person name="Selbmann L."/>
        </authorList>
    </citation>
    <scope>NUCLEOTIDE SEQUENCE [LARGE SCALE GENOMIC DNA]</scope>
    <source>
        <strain evidence="2 3">CCFEE 5935</strain>
    </source>
</reference>
<feature type="domain" description="Enoyl reductase (ER)" evidence="1">
    <location>
        <begin position="18"/>
        <end position="332"/>
    </location>
</feature>
<dbReference type="PANTHER" id="PTHR11695:SF294">
    <property type="entry name" value="RETICULON-4-INTERACTING PROTEIN 1, MITOCHONDRIAL"/>
    <property type="match status" value="1"/>
</dbReference>
<comment type="caution">
    <text evidence="2">The sequence shown here is derived from an EMBL/GenBank/DDBJ whole genome shotgun (WGS) entry which is preliminary data.</text>
</comment>
<dbReference type="PANTHER" id="PTHR11695">
    <property type="entry name" value="ALCOHOL DEHYDROGENASE RELATED"/>
    <property type="match status" value="1"/>
</dbReference>
<gene>
    <name evidence="2" type="ORF">LTR77_004849</name>
</gene>
<protein>
    <recommendedName>
        <fullName evidence="1">Enoyl reductase (ER) domain-containing protein</fullName>
    </recommendedName>
</protein>
<dbReference type="Gene3D" id="3.40.50.720">
    <property type="entry name" value="NAD(P)-binding Rossmann-like Domain"/>
    <property type="match status" value="1"/>
</dbReference>
<dbReference type="InterPro" id="IPR036291">
    <property type="entry name" value="NAD(P)-bd_dom_sf"/>
</dbReference>
<keyword evidence="3" id="KW-1185">Reference proteome</keyword>
<dbReference type="Pfam" id="PF13602">
    <property type="entry name" value="ADH_zinc_N_2"/>
    <property type="match status" value="1"/>
</dbReference>
<evidence type="ECO:0000259" key="1">
    <source>
        <dbReference type="SMART" id="SM00829"/>
    </source>
</evidence>
<dbReference type="Pfam" id="PF08240">
    <property type="entry name" value="ADH_N"/>
    <property type="match status" value="1"/>
</dbReference>
<dbReference type="SUPFAM" id="SSF51735">
    <property type="entry name" value="NAD(P)-binding Rossmann-fold domains"/>
    <property type="match status" value="1"/>
</dbReference>
<evidence type="ECO:0000313" key="2">
    <source>
        <dbReference type="EMBL" id="KAK5170263.1"/>
    </source>
</evidence>
<dbReference type="GO" id="GO:0016491">
    <property type="term" value="F:oxidoreductase activity"/>
    <property type="evidence" value="ECO:0007669"/>
    <property type="project" value="InterPro"/>
</dbReference>
<dbReference type="SUPFAM" id="SSF50129">
    <property type="entry name" value="GroES-like"/>
    <property type="match status" value="1"/>
</dbReference>
<dbReference type="InterPro" id="IPR050700">
    <property type="entry name" value="YIM1/Zinc_Alcohol_DH_Fams"/>
</dbReference>
<sequence>MALPSKMKAWQYSSNTKGITPHLILNPSVPVPIPSRLGEMLIRVLSVALNPVDHRPAETVLYRFAIPKPATPGVDFAGEVVQAPADGAFREGDVVFGASGSIFAGGMLAEYAVAESSRVVEVGKITPNEAAAIAIAGLTAYQSIISRVKPNSHILINGGSGGLGTFGIQIAKALGHSVTVSCSGRNAELCRSLGAEVIDYTQGTLLQDLKNAAKVREFDLVVDNVFADPDLYWKAHEYTVRDAEYAVTPINTTYAFMRPFVAMKLLPGLLGGGQRRLTVMFGQPKLEQLVQIRDWIAERKIEVVFDQVVPFEEVKQAFERLTSGRTVGKIIVEVARAPGSSNTQTS</sequence>
<accession>A0AAV9PB17</accession>
<dbReference type="Proteomes" id="UP001337655">
    <property type="component" value="Unassembled WGS sequence"/>
</dbReference>